<proteinExistence type="predicted"/>
<dbReference type="Proteomes" id="UP000796761">
    <property type="component" value="Unassembled WGS sequence"/>
</dbReference>
<dbReference type="AlphaFoldDB" id="A0A8K1LIF3"/>
<protein>
    <submittedName>
        <fullName evidence="1">Uncharacterized protein</fullName>
    </submittedName>
</protein>
<reference evidence="1" key="1">
    <citation type="submission" date="2019-04" db="EMBL/GenBank/DDBJ databases">
        <title>Genome assembly of Zosterops borbonicus 15179.</title>
        <authorList>
            <person name="Leroy T."/>
            <person name="Anselmetti Y."/>
            <person name="Tilak M.-K."/>
            <person name="Nabholz B."/>
        </authorList>
    </citation>
    <scope>NUCLEOTIDE SEQUENCE</scope>
    <source>
        <strain evidence="1">HGM_15179</strain>
        <tissue evidence="1">Muscle</tissue>
    </source>
</reference>
<sequence length="163" mass="16970">MYLQGTGMEWNPRIQPSSSRDWDELAKVHEILGWPGPAHRCVQAGSFIPHLGYTPPGVGSVSALAPEHCLAMEGKLRSGNRPTEVLPGDISQALPVRICQGVITSPGLGGTVAGLCNVEGSGEAHGAPTGEAGCEPSELQRELPSLVPGVPAAAALQRPNVQR</sequence>
<evidence type="ECO:0000313" key="2">
    <source>
        <dbReference type="Proteomes" id="UP000796761"/>
    </source>
</evidence>
<name>A0A8K1LIF3_9PASS</name>
<organism evidence="1 2">
    <name type="scientific">Zosterops borbonicus</name>
    <dbReference type="NCBI Taxonomy" id="364589"/>
    <lineage>
        <taxon>Eukaryota</taxon>
        <taxon>Metazoa</taxon>
        <taxon>Chordata</taxon>
        <taxon>Craniata</taxon>
        <taxon>Vertebrata</taxon>
        <taxon>Euteleostomi</taxon>
        <taxon>Archelosauria</taxon>
        <taxon>Archosauria</taxon>
        <taxon>Dinosauria</taxon>
        <taxon>Saurischia</taxon>
        <taxon>Theropoda</taxon>
        <taxon>Coelurosauria</taxon>
        <taxon>Aves</taxon>
        <taxon>Neognathae</taxon>
        <taxon>Neoaves</taxon>
        <taxon>Telluraves</taxon>
        <taxon>Australaves</taxon>
        <taxon>Passeriformes</taxon>
        <taxon>Sylvioidea</taxon>
        <taxon>Zosteropidae</taxon>
        <taxon>Zosterops</taxon>
    </lineage>
</organism>
<evidence type="ECO:0000313" key="1">
    <source>
        <dbReference type="EMBL" id="TRZ15032.1"/>
    </source>
</evidence>
<keyword evidence="2" id="KW-1185">Reference proteome</keyword>
<accession>A0A8K1LIF3</accession>
<gene>
    <name evidence="1" type="ORF">HGM15179_012083</name>
</gene>
<dbReference type="EMBL" id="SWJQ01000388">
    <property type="protein sequence ID" value="TRZ15032.1"/>
    <property type="molecule type" value="Genomic_DNA"/>
</dbReference>
<comment type="caution">
    <text evidence="1">The sequence shown here is derived from an EMBL/GenBank/DDBJ whole genome shotgun (WGS) entry which is preliminary data.</text>
</comment>